<evidence type="ECO:0000313" key="3">
    <source>
        <dbReference type="EMBL" id="KAG2647711.1"/>
    </source>
</evidence>
<dbReference type="EMBL" id="CM029039">
    <property type="protein sequence ID" value="KAG2647711.1"/>
    <property type="molecule type" value="Genomic_DNA"/>
</dbReference>
<reference evidence="3" key="1">
    <citation type="submission" date="2020-05" db="EMBL/GenBank/DDBJ databases">
        <title>WGS assembly of Panicum virgatum.</title>
        <authorList>
            <person name="Lovell J.T."/>
            <person name="Jenkins J."/>
            <person name="Shu S."/>
            <person name="Juenger T.E."/>
            <person name="Schmutz J."/>
        </authorList>
    </citation>
    <scope>NUCLEOTIDE SEQUENCE</scope>
    <source>
        <strain evidence="3">AP13</strain>
    </source>
</reference>
<gene>
    <name evidence="3" type="ORF">PVAP13_2KG569200</name>
</gene>
<accession>A0A8T0WDS6</accession>
<sequence length="549" mass="62362">MGGTPSKLEDDKVLVLCQERKRFAYILSFRETDSLLRKCFEESITNVSPSRLHLNHMNAGRNMKATEQVSVPAQSSFPGVRAGSQDFKNADDVRRRRQEQVIPELEEGKNSPTNGDGGFAESEDDFDNPSTETLVRAFKNRNDKRTMIGRSSLDVLPVDGELKKPYTDVSNVVDIFFFRACDSGKEVPMILEEDKVKFRPLLAEEIARGLKPSSFLAALFSCCMEDTSFPECDVYTQLSPSINPLGINAGIHISTLDRLYSWESKLYDEVKASSAIYRKYNEKRKKLRLLESRGGNQMNIDFTRSAVKDLHSRVLVSVQKIDFISKKIEDLRDENLQPQLDELVGCFTWMWATMLECHQSHCRIINQNLNAKLQLLVELRKLRSNFQNWIASHKAYLCILNLWLYKCVKPLKRRKVSRKRNGVDVSLTGPAVAPMFTTCETWIKLLDDLPTRDLEEAIEGLIADTSRSIPHQDKVPNDGKGGDVLTSHAPADLQSSLLRFLEKFEAFSEISVQRYIDLQKNVSAAKERIRRKDSIIPVPISVKPNVGLN</sequence>
<feature type="region of interest" description="Disordered" evidence="1">
    <location>
        <begin position="74"/>
        <end position="129"/>
    </location>
</feature>
<dbReference type="Proteomes" id="UP000823388">
    <property type="component" value="Chromosome 2K"/>
</dbReference>
<dbReference type="Pfam" id="PF04782">
    <property type="entry name" value="DUF632"/>
    <property type="match status" value="1"/>
</dbReference>
<organism evidence="3 4">
    <name type="scientific">Panicum virgatum</name>
    <name type="common">Blackwell switchgrass</name>
    <dbReference type="NCBI Taxonomy" id="38727"/>
    <lineage>
        <taxon>Eukaryota</taxon>
        <taxon>Viridiplantae</taxon>
        <taxon>Streptophyta</taxon>
        <taxon>Embryophyta</taxon>
        <taxon>Tracheophyta</taxon>
        <taxon>Spermatophyta</taxon>
        <taxon>Magnoliopsida</taxon>
        <taxon>Liliopsida</taxon>
        <taxon>Poales</taxon>
        <taxon>Poaceae</taxon>
        <taxon>PACMAD clade</taxon>
        <taxon>Panicoideae</taxon>
        <taxon>Panicodae</taxon>
        <taxon>Paniceae</taxon>
        <taxon>Panicinae</taxon>
        <taxon>Panicum</taxon>
        <taxon>Panicum sect. Hiantes</taxon>
    </lineage>
</organism>
<proteinExistence type="predicted"/>
<feature type="domain" description="DUF632" evidence="2">
    <location>
        <begin position="171"/>
        <end position="465"/>
    </location>
</feature>
<dbReference type="PANTHER" id="PTHR21450">
    <property type="entry name" value="PROTEIN ALTERED PHOSPHATE STARVATION RESPONSE 1"/>
    <property type="match status" value="1"/>
</dbReference>
<evidence type="ECO:0000256" key="1">
    <source>
        <dbReference type="SAM" id="MobiDB-lite"/>
    </source>
</evidence>
<comment type="caution">
    <text evidence="3">The sequence shown here is derived from an EMBL/GenBank/DDBJ whole genome shotgun (WGS) entry which is preliminary data.</text>
</comment>
<dbReference type="AlphaFoldDB" id="A0A8T0WDS6"/>
<dbReference type="InterPro" id="IPR006867">
    <property type="entry name" value="DUF632"/>
</dbReference>
<protein>
    <recommendedName>
        <fullName evidence="2">DUF632 domain-containing protein</fullName>
    </recommendedName>
</protein>
<name>A0A8T0WDS6_PANVG</name>
<evidence type="ECO:0000259" key="2">
    <source>
        <dbReference type="Pfam" id="PF04782"/>
    </source>
</evidence>
<evidence type="ECO:0000313" key="4">
    <source>
        <dbReference type="Proteomes" id="UP000823388"/>
    </source>
</evidence>
<keyword evidence="4" id="KW-1185">Reference proteome</keyword>
<dbReference type="PANTHER" id="PTHR21450:SF30">
    <property type="entry name" value="OS07G0686500 PROTEIN"/>
    <property type="match status" value="1"/>
</dbReference>